<evidence type="ECO:0000313" key="1">
    <source>
        <dbReference type="EMBL" id="GIJ22875.1"/>
    </source>
</evidence>
<dbReference type="Proteomes" id="UP000643165">
    <property type="component" value="Unassembled WGS sequence"/>
</dbReference>
<accession>A0ABQ4IY89</accession>
<gene>
    <name evidence="1" type="ORF">Vlu01_34990</name>
</gene>
<dbReference type="SUPFAM" id="SSF47336">
    <property type="entry name" value="ACP-like"/>
    <property type="match status" value="1"/>
</dbReference>
<dbReference type="EMBL" id="BOPB01000018">
    <property type="protein sequence ID" value="GIJ22875.1"/>
    <property type="molecule type" value="Genomic_DNA"/>
</dbReference>
<proteinExistence type="predicted"/>
<comment type="caution">
    <text evidence="1">The sequence shown here is derived from an EMBL/GenBank/DDBJ whole genome shotgun (WGS) entry which is preliminary data.</text>
</comment>
<organism evidence="1 2">
    <name type="scientific">Micromonospora lutea</name>
    <dbReference type="NCBI Taxonomy" id="419825"/>
    <lineage>
        <taxon>Bacteria</taxon>
        <taxon>Bacillati</taxon>
        <taxon>Actinomycetota</taxon>
        <taxon>Actinomycetes</taxon>
        <taxon>Micromonosporales</taxon>
        <taxon>Micromonosporaceae</taxon>
        <taxon>Micromonospora</taxon>
    </lineage>
</organism>
<name>A0ABQ4IY89_9ACTN</name>
<sequence>MRTTSTDRVTVSDVMSAIIDALAVHFKEPARDLEARLAAEGHELPIDSIFIAEILTDIEAKYQIKVSANAEVARSARSVLTFAHTVHCIITESS</sequence>
<reference evidence="1 2" key="1">
    <citation type="submission" date="2021-01" db="EMBL/GenBank/DDBJ databases">
        <title>Whole genome shotgun sequence of Verrucosispora lutea NBRC 106530.</title>
        <authorList>
            <person name="Komaki H."/>
            <person name="Tamura T."/>
        </authorList>
    </citation>
    <scope>NUCLEOTIDE SEQUENCE [LARGE SCALE GENOMIC DNA]</scope>
    <source>
        <strain evidence="1 2">NBRC 106530</strain>
    </source>
</reference>
<evidence type="ECO:0000313" key="2">
    <source>
        <dbReference type="Proteomes" id="UP000643165"/>
    </source>
</evidence>
<evidence type="ECO:0008006" key="3">
    <source>
        <dbReference type="Google" id="ProtNLM"/>
    </source>
</evidence>
<dbReference type="InterPro" id="IPR036736">
    <property type="entry name" value="ACP-like_sf"/>
</dbReference>
<protein>
    <recommendedName>
        <fullName evidence="3">Acyl carrier protein</fullName>
    </recommendedName>
</protein>
<dbReference type="Gene3D" id="1.10.1200.10">
    <property type="entry name" value="ACP-like"/>
    <property type="match status" value="1"/>
</dbReference>
<keyword evidence="2" id="KW-1185">Reference proteome</keyword>